<organism evidence="1 2">
    <name type="scientific">Desulfotruncus arcticus DSM 17038</name>
    <dbReference type="NCBI Taxonomy" id="1121424"/>
    <lineage>
        <taxon>Bacteria</taxon>
        <taxon>Bacillati</taxon>
        <taxon>Bacillota</taxon>
        <taxon>Clostridia</taxon>
        <taxon>Eubacteriales</taxon>
        <taxon>Desulfallaceae</taxon>
        <taxon>Desulfotruncus</taxon>
    </lineage>
</organism>
<dbReference type="Gene3D" id="3.30.428.10">
    <property type="entry name" value="HIT-like"/>
    <property type="match status" value="1"/>
</dbReference>
<dbReference type="AlphaFoldDB" id="A0A1I2WDW0"/>
<keyword evidence="2" id="KW-1185">Reference proteome</keyword>
<dbReference type="InterPro" id="IPR036265">
    <property type="entry name" value="HIT-like_sf"/>
</dbReference>
<dbReference type="RefSeq" id="WP_092472518.1">
    <property type="nucleotide sequence ID" value="NZ_FOOX01000013.1"/>
</dbReference>
<dbReference type="SUPFAM" id="SSF54197">
    <property type="entry name" value="HIT-like"/>
    <property type="match status" value="1"/>
</dbReference>
<dbReference type="STRING" id="341036.SAMN05660649_03359"/>
<proteinExistence type="predicted"/>
<accession>A0A1I2WDW0</accession>
<protein>
    <recommendedName>
        <fullName evidence="3">Galactose-1-phosphate uridylyltransferase</fullName>
    </recommendedName>
</protein>
<sequence>MSIFNLPSLVDNMPACKQTLWKRIYQCSALYGRLELVPEIRSLAQKMFGGESEVEKQRIMRVTNLVTGEGSLFNHLRGMRSLSHRQEQDLDSVVEEHRQGCPFCSPEEHTPLDPFGRVRGKYCLTAANLAKYDEYHGLIIPREHHPLLFSRDMVEDYFKVAARWFQEVQVYDAQRNHDYSPLYPFLMWNCLWPAGSSVVHGHLQMTVARGGHYPKVEQLRRCSLQYVQNYGSDYFGDLFALHQALGLGWETGETRLLVSLTPIKEKEVFIILPPGPVTPHRLGLAGRAVGGVLNRLKSKAGLNSFNVAVYLSPLSGETGNWDNFPLIARLVDRGSVFNRTADFGAMELFAASVISSDPFAVARLLTR</sequence>
<dbReference type="EMBL" id="FOOX01000013">
    <property type="protein sequence ID" value="SFG97761.1"/>
    <property type="molecule type" value="Genomic_DNA"/>
</dbReference>
<evidence type="ECO:0000313" key="1">
    <source>
        <dbReference type="EMBL" id="SFG97761.1"/>
    </source>
</evidence>
<evidence type="ECO:0008006" key="3">
    <source>
        <dbReference type="Google" id="ProtNLM"/>
    </source>
</evidence>
<evidence type="ECO:0000313" key="2">
    <source>
        <dbReference type="Proteomes" id="UP000199337"/>
    </source>
</evidence>
<name>A0A1I2WDW0_9FIRM</name>
<reference evidence="2" key="1">
    <citation type="submission" date="2016-10" db="EMBL/GenBank/DDBJ databases">
        <authorList>
            <person name="Varghese N."/>
            <person name="Submissions S."/>
        </authorList>
    </citation>
    <scope>NUCLEOTIDE SEQUENCE [LARGE SCALE GENOMIC DNA]</scope>
    <source>
        <strain evidence="2">DSM 17038</strain>
    </source>
</reference>
<dbReference type="OrthoDB" id="5241274at2"/>
<dbReference type="Proteomes" id="UP000199337">
    <property type="component" value="Unassembled WGS sequence"/>
</dbReference>
<gene>
    <name evidence="1" type="ORF">SAMN05660649_03359</name>
</gene>